<sequence length="399" mass="43170">MLNELHFPAMFKYSYIYAIVFLDLISISLIIPVWGTHLRSLGASHFHIALLGSTYSFLQFLSGTPIGALSDHYGRKIVLIITICICAVAYFLLGCVKSFILIVLIRILQGCLKHSQLLCKTLVNDQVPADQQTTVYGRMNGFSSLSFVIGPIIGGHLMEKSEGFYSLACSTSIIFLINALVVYFTVPNTTVPKKERKSASPLSDLMEVNWKECWPAFSLKMLGAAALFAYFSTVGLAMNEKFNLSPSEAGYTGALQGLTGGITGFAAGKIENIIFPSKNPFTKCFYSFIMLGIGFVSLALAPNLIIFMAGMIPISASSTLIRGFNNEIMYEQSSSDHKGLVAGAGASAAAIARFLAPIICGFTMDMFGNNSGFLLSALFSFTGAVLSLCLTKKSKTHVE</sequence>
<proteinExistence type="predicted"/>
<gene>
    <name evidence="8" type="primary">MFSD9</name>
    <name evidence="8" type="ORF">g.145837</name>
</gene>
<dbReference type="InterPro" id="IPR020846">
    <property type="entry name" value="MFS_dom"/>
</dbReference>
<keyword evidence="5 6" id="KW-0472">Membrane</keyword>
<feature type="transmembrane region" description="Helical" evidence="6">
    <location>
        <begin position="339"/>
        <end position="359"/>
    </location>
</feature>
<protein>
    <submittedName>
        <fullName evidence="8">Major facilitator superfamily domain-containing protein 9</fullName>
    </submittedName>
</protein>
<keyword evidence="3 6" id="KW-0812">Transmembrane</keyword>
<dbReference type="PRINTS" id="PR01035">
    <property type="entry name" value="TCRTETA"/>
</dbReference>
<dbReference type="GO" id="GO:0022857">
    <property type="term" value="F:transmembrane transporter activity"/>
    <property type="evidence" value="ECO:0007669"/>
    <property type="project" value="InterPro"/>
</dbReference>
<evidence type="ECO:0000256" key="4">
    <source>
        <dbReference type="ARBA" id="ARBA00022989"/>
    </source>
</evidence>
<evidence type="ECO:0000256" key="5">
    <source>
        <dbReference type="ARBA" id="ARBA00023136"/>
    </source>
</evidence>
<dbReference type="InterPro" id="IPR011701">
    <property type="entry name" value="MFS"/>
</dbReference>
<feature type="transmembrane region" description="Helical" evidence="6">
    <location>
        <begin position="371"/>
        <end position="390"/>
    </location>
</feature>
<name>A0A2S2P3K8_SCHGA</name>
<feature type="transmembrane region" description="Helical" evidence="6">
    <location>
        <begin position="219"/>
        <end position="238"/>
    </location>
</feature>
<feature type="transmembrane region" description="Helical" evidence="6">
    <location>
        <begin position="78"/>
        <end position="105"/>
    </location>
</feature>
<evidence type="ECO:0000313" key="8">
    <source>
        <dbReference type="EMBL" id="MBY24010.1"/>
    </source>
</evidence>
<organism evidence="8">
    <name type="scientific">Schizaphis graminum</name>
    <name type="common">Green bug aphid</name>
    <dbReference type="NCBI Taxonomy" id="13262"/>
    <lineage>
        <taxon>Eukaryota</taxon>
        <taxon>Metazoa</taxon>
        <taxon>Ecdysozoa</taxon>
        <taxon>Arthropoda</taxon>
        <taxon>Hexapoda</taxon>
        <taxon>Insecta</taxon>
        <taxon>Pterygota</taxon>
        <taxon>Neoptera</taxon>
        <taxon>Paraneoptera</taxon>
        <taxon>Hemiptera</taxon>
        <taxon>Sternorrhyncha</taxon>
        <taxon>Aphidomorpha</taxon>
        <taxon>Aphidoidea</taxon>
        <taxon>Aphididae</taxon>
        <taxon>Aphidini</taxon>
        <taxon>Schizaphis</taxon>
    </lineage>
</organism>
<dbReference type="Gene3D" id="1.20.1250.20">
    <property type="entry name" value="MFS general substrate transporter like domains"/>
    <property type="match status" value="1"/>
</dbReference>
<evidence type="ECO:0000256" key="2">
    <source>
        <dbReference type="ARBA" id="ARBA00022448"/>
    </source>
</evidence>
<dbReference type="InterPro" id="IPR005829">
    <property type="entry name" value="Sugar_transporter_CS"/>
</dbReference>
<reference evidence="8" key="1">
    <citation type="submission" date="2018-04" db="EMBL/GenBank/DDBJ databases">
        <title>Transcriptome of Schizaphis graminum biotype I.</title>
        <authorList>
            <person name="Scully E.D."/>
            <person name="Geib S.M."/>
            <person name="Palmer N.A."/>
            <person name="Koch K."/>
            <person name="Bradshaw J."/>
            <person name="Heng-Moss T."/>
            <person name="Sarath G."/>
        </authorList>
    </citation>
    <scope>NUCLEOTIDE SEQUENCE</scope>
</reference>
<dbReference type="InterPro" id="IPR036259">
    <property type="entry name" value="MFS_trans_sf"/>
</dbReference>
<dbReference type="PROSITE" id="PS50850">
    <property type="entry name" value="MFS"/>
    <property type="match status" value="1"/>
</dbReference>
<evidence type="ECO:0000256" key="1">
    <source>
        <dbReference type="ARBA" id="ARBA00004141"/>
    </source>
</evidence>
<feature type="transmembrane region" description="Helical" evidence="6">
    <location>
        <begin position="285"/>
        <end position="312"/>
    </location>
</feature>
<evidence type="ECO:0000259" key="7">
    <source>
        <dbReference type="PROSITE" id="PS50850"/>
    </source>
</evidence>
<keyword evidence="2" id="KW-0813">Transport</keyword>
<feature type="domain" description="Major facilitator superfamily (MFS) profile" evidence="7">
    <location>
        <begin position="12"/>
        <end position="395"/>
    </location>
</feature>
<keyword evidence="4 6" id="KW-1133">Transmembrane helix</keyword>
<dbReference type="InterPro" id="IPR001958">
    <property type="entry name" value="Tet-R_TetA/multi-R_MdtG-like"/>
</dbReference>
<dbReference type="Pfam" id="PF07690">
    <property type="entry name" value="MFS_1"/>
    <property type="match status" value="1"/>
</dbReference>
<dbReference type="PROSITE" id="PS00216">
    <property type="entry name" value="SUGAR_TRANSPORT_1"/>
    <property type="match status" value="1"/>
</dbReference>
<evidence type="ECO:0000256" key="6">
    <source>
        <dbReference type="SAM" id="Phobius"/>
    </source>
</evidence>
<feature type="transmembrane region" description="Helical" evidence="6">
    <location>
        <begin position="15"/>
        <end position="34"/>
    </location>
</feature>
<comment type="subcellular location">
    <subcellularLocation>
        <location evidence="1">Membrane</location>
        <topology evidence="1">Multi-pass membrane protein</topology>
    </subcellularLocation>
</comment>
<accession>A0A2S2P3K8</accession>
<dbReference type="AlphaFoldDB" id="A0A2S2P3K8"/>
<dbReference type="PANTHER" id="PTHR23504">
    <property type="entry name" value="MAJOR FACILITATOR SUPERFAMILY DOMAIN-CONTAINING PROTEIN 10"/>
    <property type="match status" value="1"/>
</dbReference>
<dbReference type="SUPFAM" id="SSF103473">
    <property type="entry name" value="MFS general substrate transporter"/>
    <property type="match status" value="1"/>
</dbReference>
<evidence type="ECO:0000256" key="3">
    <source>
        <dbReference type="ARBA" id="ARBA00022692"/>
    </source>
</evidence>
<dbReference type="GO" id="GO:0016020">
    <property type="term" value="C:membrane"/>
    <property type="evidence" value="ECO:0007669"/>
    <property type="project" value="UniProtKB-SubCell"/>
</dbReference>
<dbReference type="PANTHER" id="PTHR23504:SF14">
    <property type="entry name" value="MAJOR FACILITATOR SUPERFAMILY DOMAIN-CONTAINING PROTEIN 9"/>
    <property type="match status" value="1"/>
</dbReference>
<feature type="transmembrane region" description="Helical" evidence="6">
    <location>
        <begin position="164"/>
        <end position="186"/>
    </location>
</feature>
<dbReference type="EMBL" id="GGMR01011391">
    <property type="protein sequence ID" value="MBY24010.1"/>
    <property type="molecule type" value="Transcribed_RNA"/>
</dbReference>
<feature type="transmembrane region" description="Helical" evidence="6">
    <location>
        <begin position="46"/>
        <end position="66"/>
    </location>
</feature>